<dbReference type="KEGG" id="crq:GCK72_018738"/>
<dbReference type="CTD" id="78776713"/>
<dbReference type="PANTHER" id="PTHR21453">
    <property type="entry name" value="DUF19 DOMAIN-CONTAINING PROTEIN-RELATED-RELATED"/>
    <property type="match status" value="1"/>
</dbReference>
<dbReference type="AlphaFoldDB" id="A0A6A5GBS8"/>
<evidence type="ECO:0000256" key="1">
    <source>
        <dbReference type="SAM" id="SignalP"/>
    </source>
</evidence>
<feature type="domain" description="T20D4.11-like" evidence="2">
    <location>
        <begin position="21"/>
        <end position="170"/>
    </location>
</feature>
<dbReference type="InterPro" id="IPR016638">
    <property type="entry name" value="UPF0376"/>
</dbReference>
<dbReference type="PIRSF" id="PIRSF015697">
    <property type="entry name" value="UCP015697"/>
    <property type="match status" value="1"/>
</dbReference>
<comment type="caution">
    <text evidence="3">The sequence shown here is derived from an EMBL/GenBank/DDBJ whole genome shotgun (WGS) entry which is preliminary data.</text>
</comment>
<sequence>MLFLLLLLFVTSTTAVTDPQCESKDFLKTFECIGGLSIFVTSVDKYDLKIEADRKNFTAACKEASDCFADTSCLHADRLKLFLDTYCGYSTFLETDFKECKNKLDAREESQCEKSFKSFFDNTMTEDVKCGQLDDSLKCVKKEVSSVCGQRDALNIEKYLVNMSIGLSCDDVMKMMAEKENKKGK</sequence>
<keyword evidence="1" id="KW-0732">Signal</keyword>
<name>A0A6A5GBS8_CAERE</name>
<reference evidence="3 4" key="1">
    <citation type="submission" date="2019-12" db="EMBL/GenBank/DDBJ databases">
        <title>Chromosome-level assembly of the Caenorhabditis remanei genome.</title>
        <authorList>
            <person name="Teterina A.A."/>
            <person name="Willis J.H."/>
            <person name="Phillips P.C."/>
        </authorList>
    </citation>
    <scope>NUCLEOTIDE SEQUENCE [LARGE SCALE GENOMIC DNA]</scope>
    <source>
        <strain evidence="3 4">PX506</strain>
        <tissue evidence="3">Whole organism</tissue>
    </source>
</reference>
<accession>A0A6A5GBS8</accession>
<dbReference type="PANTHER" id="PTHR21453:SF31">
    <property type="entry name" value="DUF19 DOMAIN-CONTAINING PROTEIN"/>
    <property type="match status" value="1"/>
</dbReference>
<feature type="chain" id="PRO_5025592124" description="T20D4.11-like domain-containing protein" evidence="1">
    <location>
        <begin position="16"/>
        <end position="185"/>
    </location>
</feature>
<gene>
    <name evidence="3" type="ORF">GCK72_018738</name>
</gene>
<dbReference type="GeneID" id="78776713"/>
<organism evidence="3 4">
    <name type="scientific">Caenorhabditis remanei</name>
    <name type="common">Caenorhabditis vulgaris</name>
    <dbReference type="NCBI Taxonomy" id="31234"/>
    <lineage>
        <taxon>Eukaryota</taxon>
        <taxon>Metazoa</taxon>
        <taxon>Ecdysozoa</taxon>
        <taxon>Nematoda</taxon>
        <taxon>Chromadorea</taxon>
        <taxon>Rhabditida</taxon>
        <taxon>Rhabditina</taxon>
        <taxon>Rhabditomorpha</taxon>
        <taxon>Rhabditoidea</taxon>
        <taxon>Rhabditidae</taxon>
        <taxon>Peloderinae</taxon>
        <taxon>Caenorhabditis</taxon>
    </lineage>
</organism>
<feature type="signal peptide" evidence="1">
    <location>
        <begin position="1"/>
        <end position="15"/>
    </location>
</feature>
<proteinExistence type="predicted"/>
<dbReference type="Pfam" id="PF01579">
    <property type="entry name" value="DUF19"/>
    <property type="match status" value="1"/>
</dbReference>
<evidence type="ECO:0000313" key="4">
    <source>
        <dbReference type="Proteomes" id="UP000483820"/>
    </source>
</evidence>
<evidence type="ECO:0000259" key="2">
    <source>
        <dbReference type="Pfam" id="PF01579"/>
    </source>
</evidence>
<evidence type="ECO:0000313" key="3">
    <source>
        <dbReference type="EMBL" id="KAF1752184.1"/>
    </source>
</evidence>
<dbReference type="Proteomes" id="UP000483820">
    <property type="component" value="Chromosome V"/>
</dbReference>
<protein>
    <recommendedName>
        <fullName evidence="2">T20D4.11-like domain-containing protein</fullName>
    </recommendedName>
</protein>
<dbReference type="InterPro" id="IPR002542">
    <property type="entry name" value="T20D4.11-like_dom"/>
</dbReference>
<dbReference type="RefSeq" id="XP_053581630.1">
    <property type="nucleotide sequence ID" value="XM_053732717.1"/>
</dbReference>
<dbReference type="EMBL" id="WUAV01000005">
    <property type="protein sequence ID" value="KAF1752184.1"/>
    <property type="molecule type" value="Genomic_DNA"/>
</dbReference>